<evidence type="ECO:0000256" key="3">
    <source>
        <dbReference type="SAM" id="Phobius"/>
    </source>
</evidence>
<dbReference type="PANTHER" id="PTHR40278">
    <property type="entry name" value="DNA UTILIZATION PROTEIN HOFN"/>
    <property type="match status" value="1"/>
</dbReference>
<dbReference type="InterPro" id="IPR052534">
    <property type="entry name" value="Extracell_DNA_Util/SecSys_Comp"/>
</dbReference>
<feature type="transmembrane region" description="Helical" evidence="3">
    <location>
        <begin position="21"/>
        <end position="43"/>
    </location>
</feature>
<comment type="caution">
    <text evidence="4">The sequence shown here is derived from an EMBL/GenBank/DDBJ whole genome shotgun (WGS) entry which is preliminary data.</text>
</comment>
<proteinExistence type="predicted"/>
<feature type="compositionally biased region" description="Polar residues" evidence="2">
    <location>
        <begin position="226"/>
        <end position="236"/>
    </location>
</feature>
<feature type="coiled-coil region" evidence="1">
    <location>
        <begin position="40"/>
        <end position="67"/>
    </location>
</feature>
<keyword evidence="3" id="KW-0812">Transmembrane</keyword>
<evidence type="ECO:0000256" key="2">
    <source>
        <dbReference type="SAM" id="MobiDB-lite"/>
    </source>
</evidence>
<keyword evidence="3" id="KW-0472">Membrane</keyword>
<accession>A0A7Y9PD75</accession>
<evidence type="ECO:0000256" key="1">
    <source>
        <dbReference type="SAM" id="Coils"/>
    </source>
</evidence>
<protein>
    <submittedName>
        <fullName evidence="4">Type IV pilus assembly protein PilN</fullName>
    </submittedName>
</protein>
<dbReference type="InterPro" id="IPR007813">
    <property type="entry name" value="PilN"/>
</dbReference>
<feature type="compositionally biased region" description="Low complexity" evidence="2">
    <location>
        <begin position="239"/>
        <end position="251"/>
    </location>
</feature>
<name>A0A7Y9PD75_9BACT</name>
<sequence>MRITINLATRPFVELRPLFARLRLAMAALVVLAVIFGIALHLLNAKASAAQAQMDALKAKTSNFEQERHSNEARMRQPQNMSVLERSQFLNALFAQKSFSWTAVMMDLETVLPAGVQVTSIEPQITKDGDVLIRLRVSGDRDRAVQLVRNLETSHRFLAPRLSNETAQTHDTGNGLAGGPRGVRPAPVETAGIPGGVEFDILSGYNPLPALPVKAAKKASDETPDTKQPASGSQKTTHPKAVAPKAAPVKPSIVKGTTR</sequence>
<dbReference type="Proteomes" id="UP000589520">
    <property type="component" value="Unassembled WGS sequence"/>
</dbReference>
<keyword evidence="3" id="KW-1133">Transmembrane helix</keyword>
<dbReference type="Pfam" id="PF05137">
    <property type="entry name" value="PilN"/>
    <property type="match status" value="1"/>
</dbReference>
<keyword evidence="5" id="KW-1185">Reference proteome</keyword>
<feature type="region of interest" description="Disordered" evidence="2">
    <location>
        <begin position="213"/>
        <end position="259"/>
    </location>
</feature>
<dbReference type="PANTHER" id="PTHR40278:SF1">
    <property type="entry name" value="DNA UTILIZATION PROTEIN HOFN"/>
    <property type="match status" value="1"/>
</dbReference>
<keyword evidence="1" id="KW-0175">Coiled coil</keyword>
<evidence type="ECO:0000313" key="4">
    <source>
        <dbReference type="EMBL" id="NYF77776.1"/>
    </source>
</evidence>
<reference evidence="4 5" key="1">
    <citation type="submission" date="2020-07" db="EMBL/GenBank/DDBJ databases">
        <title>Genomic Encyclopedia of Type Strains, Phase IV (KMG-V): Genome sequencing to study the core and pangenomes of soil and plant-associated prokaryotes.</title>
        <authorList>
            <person name="Whitman W."/>
        </authorList>
    </citation>
    <scope>NUCLEOTIDE SEQUENCE [LARGE SCALE GENOMIC DNA]</scope>
    <source>
        <strain evidence="4 5">X4EP2</strain>
    </source>
</reference>
<evidence type="ECO:0000313" key="5">
    <source>
        <dbReference type="Proteomes" id="UP000589520"/>
    </source>
</evidence>
<dbReference type="AlphaFoldDB" id="A0A7Y9PD75"/>
<organism evidence="4 5">
    <name type="scientific">Granulicella arctica</name>
    <dbReference type="NCBI Taxonomy" id="940613"/>
    <lineage>
        <taxon>Bacteria</taxon>
        <taxon>Pseudomonadati</taxon>
        <taxon>Acidobacteriota</taxon>
        <taxon>Terriglobia</taxon>
        <taxon>Terriglobales</taxon>
        <taxon>Acidobacteriaceae</taxon>
        <taxon>Granulicella</taxon>
    </lineage>
</organism>
<gene>
    <name evidence="4" type="ORF">HDF17_000063</name>
</gene>
<dbReference type="EMBL" id="JACCCW010000001">
    <property type="protein sequence ID" value="NYF77776.1"/>
    <property type="molecule type" value="Genomic_DNA"/>
</dbReference>
<dbReference type="RefSeq" id="WP_179486632.1">
    <property type="nucleotide sequence ID" value="NZ_JACCCW010000001.1"/>
</dbReference>